<comment type="caution">
    <text evidence="1">The sequence shown here is derived from an EMBL/GenBank/DDBJ whole genome shotgun (WGS) entry which is preliminary data.</text>
</comment>
<name>A0A841EK10_9BACT</name>
<dbReference type="RefSeq" id="WP_184134561.1">
    <property type="nucleotide sequence ID" value="NZ_JACHKT010000017.1"/>
</dbReference>
<dbReference type="Proteomes" id="UP000524404">
    <property type="component" value="Unassembled WGS sequence"/>
</dbReference>
<reference evidence="1 2" key="1">
    <citation type="submission" date="2020-08" db="EMBL/GenBank/DDBJ databases">
        <title>Functional genomics of gut bacteria from endangered species of beetles.</title>
        <authorList>
            <person name="Carlos-Shanley C."/>
        </authorList>
    </citation>
    <scope>NUCLEOTIDE SEQUENCE [LARGE SCALE GENOMIC DNA]</scope>
    <source>
        <strain evidence="1 2">S00070</strain>
    </source>
</reference>
<evidence type="ECO:0000313" key="2">
    <source>
        <dbReference type="Proteomes" id="UP000524404"/>
    </source>
</evidence>
<dbReference type="SUPFAM" id="SSF52402">
    <property type="entry name" value="Adenine nucleotide alpha hydrolases-like"/>
    <property type="match status" value="1"/>
</dbReference>
<keyword evidence="2" id="KW-1185">Reference proteome</keyword>
<dbReference type="EMBL" id="JACHKT010000017">
    <property type="protein sequence ID" value="MBB6003882.1"/>
    <property type="molecule type" value="Genomic_DNA"/>
</dbReference>
<dbReference type="Gene3D" id="3.40.50.620">
    <property type="entry name" value="HUPs"/>
    <property type="match status" value="1"/>
</dbReference>
<sequence length="288" mass="33768">MNHIICFSGGHSSGLVAIEVVRRFGKENVILLNHNLNPITELPDIKRFKSQLSEYLGIEITYANIDNIQNDYELPDQFDVSIKSKSFINANRNMLCTSRLKTKPFEDWIDNNTYENHNLFFDRYLKSETVIYYGFDATEDERVMRRYEKIKSMGLKSDYPLKFWKNRTIFSTSELGIKPPIVYDFFKHANCIGCLKAGLQHWYVVFCLYPKIFEKAKSTEKIIGFSIKMVSTKGIKKPIFLEQLEPIFKKMRSDHIPATEHYPHFKKVFAKYKIVENYEPIPCDCGSY</sequence>
<proteinExistence type="predicted"/>
<dbReference type="AlphaFoldDB" id="A0A841EK10"/>
<gene>
    <name evidence="1" type="ORF">HNP25_002541</name>
</gene>
<accession>A0A841EK10</accession>
<dbReference type="InterPro" id="IPR014729">
    <property type="entry name" value="Rossmann-like_a/b/a_fold"/>
</dbReference>
<organism evidence="1 2">
    <name type="scientific">Arcicella rosea</name>
    <dbReference type="NCBI Taxonomy" id="502909"/>
    <lineage>
        <taxon>Bacteria</taxon>
        <taxon>Pseudomonadati</taxon>
        <taxon>Bacteroidota</taxon>
        <taxon>Cytophagia</taxon>
        <taxon>Cytophagales</taxon>
        <taxon>Flectobacillaceae</taxon>
        <taxon>Arcicella</taxon>
    </lineage>
</organism>
<protein>
    <recommendedName>
        <fullName evidence="3">Phosphoadenosine phosphosulfate reductase family protein</fullName>
    </recommendedName>
</protein>
<evidence type="ECO:0008006" key="3">
    <source>
        <dbReference type="Google" id="ProtNLM"/>
    </source>
</evidence>
<evidence type="ECO:0000313" key="1">
    <source>
        <dbReference type="EMBL" id="MBB6003882.1"/>
    </source>
</evidence>